<evidence type="ECO:0000313" key="1">
    <source>
        <dbReference type="EMBL" id="PIC44716.1"/>
    </source>
</evidence>
<proteinExistence type="predicted"/>
<organism evidence="1 2">
    <name type="scientific">Caenorhabditis nigoni</name>
    <dbReference type="NCBI Taxonomy" id="1611254"/>
    <lineage>
        <taxon>Eukaryota</taxon>
        <taxon>Metazoa</taxon>
        <taxon>Ecdysozoa</taxon>
        <taxon>Nematoda</taxon>
        <taxon>Chromadorea</taxon>
        <taxon>Rhabditida</taxon>
        <taxon>Rhabditina</taxon>
        <taxon>Rhabditomorpha</taxon>
        <taxon>Rhabditoidea</taxon>
        <taxon>Rhabditidae</taxon>
        <taxon>Peloderinae</taxon>
        <taxon>Caenorhabditis</taxon>
    </lineage>
</organism>
<comment type="caution">
    <text evidence="1">The sequence shown here is derived from an EMBL/GenBank/DDBJ whole genome shotgun (WGS) entry which is preliminary data.</text>
</comment>
<reference evidence="2" key="1">
    <citation type="submission" date="2017-10" db="EMBL/GenBank/DDBJ databases">
        <title>Rapid genome shrinkage in a self-fertile nematode reveals novel sperm competition proteins.</title>
        <authorList>
            <person name="Yin D."/>
            <person name="Schwarz E.M."/>
            <person name="Thomas C.G."/>
            <person name="Felde R.L."/>
            <person name="Korf I.F."/>
            <person name="Cutter A.D."/>
            <person name="Schartner C.M."/>
            <person name="Ralston E.J."/>
            <person name="Meyer B.J."/>
            <person name="Haag E.S."/>
        </authorList>
    </citation>
    <scope>NUCLEOTIDE SEQUENCE [LARGE SCALE GENOMIC DNA]</scope>
    <source>
        <strain evidence="2">JU1422</strain>
    </source>
</reference>
<dbReference type="Proteomes" id="UP000230233">
    <property type="component" value="Chromosome II"/>
</dbReference>
<gene>
    <name evidence="1" type="primary">Cnig_chr_II.g4988</name>
    <name evidence="1" type="ORF">B9Z55_004988</name>
</gene>
<dbReference type="OrthoDB" id="10577725at2759"/>
<name>A0A2G5UZN3_9PELO</name>
<dbReference type="EMBL" id="PDUG01000002">
    <property type="protein sequence ID" value="PIC44716.1"/>
    <property type="molecule type" value="Genomic_DNA"/>
</dbReference>
<accession>A0A2G5UZN3</accession>
<evidence type="ECO:0000313" key="2">
    <source>
        <dbReference type="Proteomes" id="UP000230233"/>
    </source>
</evidence>
<dbReference type="AlphaFoldDB" id="A0A2G5UZN3"/>
<protein>
    <submittedName>
        <fullName evidence="1">Uncharacterized protein</fullName>
    </submittedName>
</protein>
<keyword evidence="2" id="KW-1185">Reference proteome</keyword>
<sequence>MNGFWFLIFAGYSNVKESKECIEVEVTVTDSFKQNSIPTKLTLLEVINRFKMPEKIQEQDKAVPDGSISKPGVYGKNDRNFPKNQLRGYHHRHVLYGGICHHQRLAPIYLHLYAQFPRKGESFILNVHSKWHNPLGQVALMDWYRRLFDQMLKNGEIENVQVFEDLELEKFPHRKLQPWSTTLNANLLASRKKFLKITLDPFDDTPHCSYISGNCKM</sequence>